<dbReference type="STRING" id="1408189.CLAC_02590"/>
<dbReference type="SUPFAM" id="SSF54637">
    <property type="entry name" value="Thioesterase/thiol ester dehydrase-isomerase"/>
    <property type="match status" value="1"/>
</dbReference>
<proteinExistence type="predicted"/>
<sequence length="163" mass="17837">MTETKTLRTWKKLSESRVPAVGKRLFSVSASLVAPYFRTVLPQLEVMEPGRAVAHMPKWWGVQNHIKSVHAIAACNLAEFAMGMLCEASVPTTHRWVPKGMTTNYKRISKGGLTAVATAELPDFSTIAPETGGKDFPVHITLTDATGTEVQDAVINCWITAKK</sequence>
<organism evidence="1 2">
    <name type="scientific">Corynebacterium lactis RW2-5</name>
    <dbReference type="NCBI Taxonomy" id="1408189"/>
    <lineage>
        <taxon>Bacteria</taxon>
        <taxon>Bacillati</taxon>
        <taxon>Actinomycetota</taxon>
        <taxon>Actinomycetes</taxon>
        <taxon>Mycobacteriales</taxon>
        <taxon>Corynebacteriaceae</taxon>
        <taxon>Corynebacterium</taxon>
    </lineage>
</organism>
<accession>A0A0K2GYE0</accession>
<dbReference type="Pfam" id="PF14539">
    <property type="entry name" value="DUF4442"/>
    <property type="match status" value="1"/>
</dbReference>
<dbReference type="EMBL" id="CP006841">
    <property type="protein sequence ID" value="ALA66799.1"/>
    <property type="molecule type" value="Genomic_DNA"/>
</dbReference>
<reference evidence="1 2" key="1">
    <citation type="submission" date="2013-10" db="EMBL/GenBank/DDBJ databases">
        <title>Complete genome sequence of Corynebacterium lactis DSM 45799(T), isolated from raw cow milk.</title>
        <authorList>
            <person name="Ruckert C."/>
            <person name="Albersmeier A."/>
            <person name="Lipski A."/>
            <person name="Kalinowski J."/>
        </authorList>
    </citation>
    <scope>NUCLEOTIDE SEQUENCE [LARGE SCALE GENOMIC DNA]</scope>
    <source>
        <strain evidence="1 2">RW2-5</strain>
    </source>
</reference>
<name>A0A0K2GYE0_9CORY</name>
<dbReference type="CDD" id="cd03443">
    <property type="entry name" value="PaaI_thioesterase"/>
    <property type="match status" value="1"/>
</dbReference>
<dbReference type="RefSeq" id="WP_053411564.1">
    <property type="nucleotide sequence ID" value="NZ_CP006841.1"/>
</dbReference>
<protein>
    <submittedName>
        <fullName evidence="1">Thioesterase</fullName>
    </submittedName>
</protein>
<dbReference type="InterPro" id="IPR029069">
    <property type="entry name" value="HotDog_dom_sf"/>
</dbReference>
<dbReference type="PATRIC" id="fig|1408189.4.peg.514"/>
<evidence type="ECO:0000313" key="1">
    <source>
        <dbReference type="EMBL" id="ALA66799.1"/>
    </source>
</evidence>
<dbReference type="InterPro" id="IPR027961">
    <property type="entry name" value="DUF4442"/>
</dbReference>
<dbReference type="OrthoDB" id="793353at2"/>
<dbReference type="AlphaFoldDB" id="A0A0K2GYE0"/>
<dbReference type="Gene3D" id="3.10.129.10">
    <property type="entry name" value="Hotdog Thioesterase"/>
    <property type="match status" value="1"/>
</dbReference>
<dbReference type="Proteomes" id="UP000058446">
    <property type="component" value="Chromosome"/>
</dbReference>
<dbReference type="KEGG" id="clw:CLAC_02590"/>
<gene>
    <name evidence="1" type="ORF">CLAC_02590</name>
</gene>
<evidence type="ECO:0000313" key="2">
    <source>
        <dbReference type="Proteomes" id="UP000058446"/>
    </source>
</evidence>
<keyword evidence="2" id="KW-1185">Reference proteome</keyword>